<dbReference type="PROSITE" id="PS00136">
    <property type="entry name" value="SUBTILASE_ASP"/>
    <property type="match status" value="1"/>
</dbReference>
<evidence type="ECO:0000259" key="8">
    <source>
        <dbReference type="Pfam" id="PF00082"/>
    </source>
</evidence>
<dbReference type="GO" id="GO:0005615">
    <property type="term" value="C:extracellular space"/>
    <property type="evidence" value="ECO:0007669"/>
    <property type="project" value="TreeGrafter"/>
</dbReference>
<dbReference type="Proteomes" id="UP000789342">
    <property type="component" value="Unassembled WGS sequence"/>
</dbReference>
<dbReference type="PANTHER" id="PTHR43806:SF11">
    <property type="entry name" value="CEREVISIN-RELATED"/>
    <property type="match status" value="1"/>
</dbReference>
<evidence type="ECO:0000256" key="7">
    <source>
        <dbReference type="SAM" id="SignalP"/>
    </source>
</evidence>
<evidence type="ECO:0000313" key="10">
    <source>
        <dbReference type="Proteomes" id="UP000789342"/>
    </source>
</evidence>
<feature type="signal peptide" evidence="7">
    <location>
        <begin position="1"/>
        <end position="25"/>
    </location>
</feature>
<dbReference type="AlphaFoldDB" id="A0A9N9FY97"/>
<accession>A0A9N9FY97</accession>
<keyword evidence="4 5" id="KW-0720">Serine protease</keyword>
<name>A0A9N9FY97_9GLOM</name>
<feature type="active site" description="Charge relay system" evidence="5">
    <location>
        <position position="413"/>
    </location>
</feature>
<evidence type="ECO:0000313" key="9">
    <source>
        <dbReference type="EMBL" id="CAG8564560.1"/>
    </source>
</evidence>
<dbReference type="InterPro" id="IPR022398">
    <property type="entry name" value="Peptidase_S8_His-AS"/>
</dbReference>
<dbReference type="Gene3D" id="3.40.50.200">
    <property type="entry name" value="Peptidase S8/S53 domain"/>
    <property type="match status" value="1"/>
</dbReference>
<dbReference type="InterPro" id="IPR000209">
    <property type="entry name" value="Peptidase_S8/S53_dom"/>
</dbReference>
<comment type="similarity">
    <text evidence="1 5 6">Belongs to the peptidase S8 family.</text>
</comment>
<keyword evidence="10" id="KW-1185">Reference proteome</keyword>
<evidence type="ECO:0000256" key="3">
    <source>
        <dbReference type="ARBA" id="ARBA00022801"/>
    </source>
</evidence>
<dbReference type="InterPro" id="IPR050131">
    <property type="entry name" value="Peptidase_S8_subtilisin-like"/>
</dbReference>
<dbReference type="PROSITE" id="PS00138">
    <property type="entry name" value="SUBTILASE_SER"/>
    <property type="match status" value="1"/>
</dbReference>
<comment type="caution">
    <text evidence="9">The sequence shown here is derived from an EMBL/GenBank/DDBJ whole genome shotgun (WGS) entry which is preliminary data.</text>
</comment>
<dbReference type="OrthoDB" id="206201at2759"/>
<dbReference type="GO" id="GO:0004252">
    <property type="term" value="F:serine-type endopeptidase activity"/>
    <property type="evidence" value="ECO:0007669"/>
    <property type="project" value="UniProtKB-UniRule"/>
</dbReference>
<evidence type="ECO:0000256" key="1">
    <source>
        <dbReference type="ARBA" id="ARBA00011073"/>
    </source>
</evidence>
<evidence type="ECO:0000256" key="4">
    <source>
        <dbReference type="ARBA" id="ARBA00022825"/>
    </source>
</evidence>
<dbReference type="InterPro" id="IPR015500">
    <property type="entry name" value="Peptidase_S8_subtilisin-rel"/>
</dbReference>
<keyword evidence="3 5" id="KW-0378">Hydrolase</keyword>
<dbReference type="EMBL" id="CAJVPV010004003">
    <property type="protein sequence ID" value="CAG8564560.1"/>
    <property type="molecule type" value="Genomic_DNA"/>
</dbReference>
<dbReference type="InterPro" id="IPR034193">
    <property type="entry name" value="PCSK9_ProteinaseK-like"/>
</dbReference>
<feature type="domain" description="Peptidase S8/S53" evidence="8">
    <location>
        <begin position="193"/>
        <end position="449"/>
    </location>
</feature>
<protein>
    <submittedName>
        <fullName evidence="9">17940_t:CDS:1</fullName>
    </submittedName>
</protein>
<gene>
    <name evidence="9" type="ORF">AMORRO_LOCUS6177</name>
</gene>
<sequence>MTRRCFVSCYCTVFVIFSICFLFSSQTIPAITNPHEDSQHIIIFRSTPSAELIQNLTSNYKNVGRLISFSENLHMLPGDFGQDFTERFKDQIELVSASEVEDKEKSEDGKPWIVVRDEVVRTVDNVVLGKESEEENDKPEKKRFRTEDSVYGGAMLQKNVQSWGLDRIDQRALPLSGTYSYPDSAGNQVDAYIIDTGINLSHPEFEGRAKWGKTTISSCKVDDDENGHGTFVAGIIGGKTYGVAKKVNLIAVKSLDVEGMGSIRSVLYGFEYVIQSHKSKGRKAKSVANLSIGTTYNRAVNLAVNELVSQGISITVNIILFYAFSFVTQELMFLEFLKAAAGNGDELGKGIDACSVSPASARSAITVGSIDPTDVLSEFSNFGECVNLFAPGQKILSSHPYQSSGTSIRSGTSFACPYVAGVVALLLSESKYAENLRPKDISTLIQGLATKDVIIGLQGTGSPNLLLYNKVDEIVEVIGEGVGVMVNGWYRGTALFVWFLIVEGIKIALTF</sequence>
<dbReference type="GO" id="GO:0006508">
    <property type="term" value="P:proteolysis"/>
    <property type="evidence" value="ECO:0007669"/>
    <property type="project" value="UniProtKB-KW"/>
</dbReference>
<feature type="chain" id="PRO_5040314270" evidence="7">
    <location>
        <begin position="26"/>
        <end position="511"/>
    </location>
</feature>
<reference evidence="9" key="1">
    <citation type="submission" date="2021-06" db="EMBL/GenBank/DDBJ databases">
        <authorList>
            <person name="Kallberg Y."/>
            <person name="Tangrot J."/>
            <person name="Rosling A."/>
        </authorList>
    </citation>
    <scope>NUCLEOTIDE SEQUENCE</scope>
    <source>
        <strain evidence="9">CL551</strain>
    </source>
</reference>
<keyword evidence="7" id="KW-0732">Signal</keyword>
<dbReference type="InterPro" id="IPR023828">
    <property type="entry name" value="Peptidase_S8_Ser-AS"/>
</dbReference>
<dbReference type="SUPFAM" id="SSF52743">
    <property type="entry name" value="Subtilisin-like"/>
    <property type="match status" value="1"/>
</dbReference>
<evidence type="ECO:0000256" key="5">
    <source>
        <dbReference type="PROSITE-ProRule" id="PRU01240"/>
    </source>
</evidence>
<dbReference type="CDD" id="cd04077">
    <property type="entry name" value="Peptidases_S8_PCSK9_ProteinaseK_like"/>
    <property type="match status" value="1"/>
</dbReference>
<dbReference type="FunFam" id="3.40.50.200:FF:000007">
    <property type="entry name" value="Subtilisin-like serine protease"/>
    <property type="match status" value="1"/>
</dbReference>
<dbReference type="PRINTS" id="PR00723">
    <property type="entry name" value="SUBTILISIN"/>
</dbReference>
<proteinExistence type="inferred from homology"/>
<keyword evidence="2 5" id="KW-0645">Protease</keyword>
<feature type="active site" description="Charge relay system" evidence="5">
    <location>
        <position position="195"/>
    </location>
</feature>
<dbReference type="PROSITE" id="PS51892">
    <property type="entry name" value="SUBTILASE"/>
    <property type="match status" value="1"/>
</dbReference>
<feature type="active site" description="Charge relay system" evidence="5">
    <location>
        <position position="228"/>
    </location>
</feature>
<evidence type="ECO:0000256" key="2">
    <source>
        <dbReference type="ARBA" id="ARBA00022670"/>
    </source>
</evidence>
<dbReference type="InterPro" id="IPR023827">
    <property type="entry name" value="Peptidase_S8_Asp-AS"/>
</dbReference>
<dbReference type="PROSITE" id="PS00137">
    <property type="entry name" value="SUBTILASE_HIS"/>
    <property type="match status" value="1"/>
</dbReference>
<dbReference type="PANTHER" id="PTHR43806">
    <property type="entry name" value="PEPTIDASE S8"/>
    <property type="match status" value="1"/>
</dbReference>
<dbReference type="Pfam" id="PF00082">
    <property type="entry name" value="Peptidase_S8"/>
    <property type="match status" value="1"/>
</dbReference>
<evidence type="ECO:0000256" key="6">
    <source>
        <dbReference type="RuleBase" id="RU003355"/>
    </source>
</evidence>
<dbReference type="InterPro" id="IPR036852">
    <property type="entry name" value="Peptidase_S8/S53_dom_sf"/>
</dbReference>
<organism evidence="9 10">
    <name type="scientific">Acaulospora morrowiae</name>
    <dbReference type="NCBI Taxonomy" id="94023"/>
    <lineage>
        <taxon>Eukaryota</taxon>
        <taxon>Fungi</taxon>
        <taxon>Fungi incertae sedis</taxon>
        <taxon>Mucoromycota</taxon>
        <taxon>Glomeromycotina</taxon>
        <taxon>Glomeromycetes</taxon>
        <taxon>Diversisporales</taxon>
        <taxon>Acaulosporaceae</taxon>
        <taxon>Acaulospora</taxon>
    </lineage>
</organism>